<dbReference type="PANTHER" id="PTHR30514">
    <property type="entry name" value="GLUCOKINASE"/>
    <property type="match status" value="1"/>
</dbReference>
<evidence type="ECO:0000256" key="3">
    <source>
        <dbReference type="ARBA" id="ARBA00023163"/>
    </source>
</evidence>
<accession>A0A1E5HBJ5</accession>
<dbReference type="PANTHER" id="PTHR30514:SF21">
    <property type="entry name" value="RPIR-FAMILY TRANSCRIPTIONAL REGULATOR"/>
    <property type="match status" value="1"/>
</dbReference>
<dbReference type="EMBL" id="MIKC01000023">
    <property type="protein sequence ID" value="OEG22206.1"/>
    <property type="molecule type" value="Genomic_DNA"/>
</dbReference>
<dbReference type="CDD" id="cd05013">
    <property type="entry name" value="SIS_RpiR"/>
    <property type="match status" value="1"/>
</dbReference>
<protein>
    <recommendedName>
        <fullName evidence="8">RpiR family transcriptional regulator</fullName>
    </recommendedName>
</protein>
<dbReference type="InterPro" id="IPR000281">
    <property type="entry name" value="HTH_RpiR"/>
</dbReference>
<keyword evidence="7" id="KW-1185">Reference proteome</keyword>
<organism evidence="6 7">
    <name type="scientific">Enterococcus ureilyticus</name>
    <dbReference type="NCBI Taxonomy" id="1131292"/>
    <lineage>
        <taxon>Bacteria</taxon>
        <taxon>Bacillati</taxon>
        <taxon>Bacillota</taxon>
        <taxon>Bacilli</taxon>
        <taxon>Lactobacillales</taxon>
        <taxon>Enterococcaceae</taxon>
        <taxon>Enterococcus</taxon>
    </lineage>
</organism>
<evidence type="ECO:0000256" key="2">
    <source>
        <dbReference type="ARBA" id="ARBA00023125"/>
    </source>
</evidence>
<sequence>MSDIYKDINSNYERLSEAERGVIDFILKFEKIEELKLKNIKEVLYVSNATIIRACKKLNYATFSELKAAFVQSREERQRSYPVASNFVRVLEDIKKDTLTTLELIDENNVDQICNCLINARRIFCVGTGSSSQVATEFNRKLKLSGLWTNDYSDKFLIECIPQMSTDQDVVIVFSLSGQVDEINETMIKAKCNRTKIISITNVAANKLRAISTYSLLTSSSGDQKKIRSRLMLHVMSTLIFEKLITKVPSFE</sequence>
<feature type="domain" description="SIS" evidence="5">
    <location>
        <begin position="113"/>
        <end position="250"/>
    </location>
</feature>
<reference evidence="7" key="1">
    <citation type="submission" date="2016-09" db="EMBL/GenBank/DDBJ databases">
        <authorList>
            <person name="Gulvik C.A."/>
        </authorList>
    </citation>
    <scope>NUCLEOTIDE SEQUENCE [LARGE SCALE GENOMIC DNA]</scope>
    <source>
        <strain evidence="7">LMG 26676</strain>
    </source>
</reference>
<keyword evidence="2" id="KW-0238">DNA-binding</keyword>
<proteinExistence type="predicted"/>
<dbReference type="Pfam" id="PF01418">
    <property type="entry name" value="HTH_6"/>
    <property type="match status" value="1"/>
</dbReference>
<dbReference type="Gene3D" id="1.10.10.10">
    <property type="entry name" value="Winged helix-like DNA-binding domain superfamily/Winged helix DNA-binding domain"/>
    <property type="match status" value="1"/>
</dbReference>
<comment type="caution">
    <text evidence="6">The sequence shown here is derived from an EMBL/GenBank/DDBJ whole genome shotgun (WGS) entry which is preliminary data.</text>
</comment>
<dbReference type="GO" id="GO:1901135">
    <property type="term" value="P:carbohydrate derivative metabolic process"/>
    <property type="evidence" value="ECO:0007669"/>
    <property type="project" value="InterPro"/>
</dbReference>
<dbReference type="InterPro" id="IPR046348">
    <property type="entry name" value="SIS_dom_sf"/>
</dbReference>
<dbReference type="InterPro" id="IPR009057">
    <property type="entry name" value="Homeodomain-like_sf"/>
</dbReference>
<name>A0A1E5HBJ5_9ENTE</name>
<dbReference type="STRING" id="1131292.BCR24_03500"/>
<evidence type="ECO:0000313" key="6">
    <source>
        <dbReference type="EMBL" id="OEG22206.1"/>
    </source>
</evidence>
<dbReference type="InterPro" id="IPR036388">
    <property type="entry name" value="WH-like_DNA-bd_sf"/>
</dbReference>
<dbReference type="RefSeq" id="WP_069640315.1">
    <property type="nucleotide sequence ID" value="NZ_JAFBEZ010000018.1"/>
</dbReference>
<dbReference type="GO" id="GO:0097367">
    <property type="term" value="F:carbohydrate derivative binding"/>
    <property type="evidence" value="ECO:0007669"/>
    <property type="project" value="InterPro"/>
</dbReference>
<dbReference type="PROSITE" id="PS51464">
    <property type="entry name" value="SIS"/>
    <property type="match status" value="1"/>
</dbReference>
<keyword evidence="1" id="KW-0805">Transcription regulation</keyword>
<evidence type="ECO:0000259" key="4">
    <source>
        <dbReference type="PROSITE" id="PS51071"/>
    </source>
</evidence>
<dbReference type="SUPFAM" id="SSF46689">
    <property type="entry name" value="Homeodomain-like"/>
    <property type="match status" value="1"/>
</dbReference>
<evidence type="ECO:0000313" key="7">
    <source>
        <dbReference type="Proteomes" id="UP000094469"/>
    </source>
</evidence>
<dbReference type="AlphaFoldDB" id="A0A1E5HBJ5"/>
<dbReference type="PROSITE" id="PS51071">
    <property type="entry name" value="HTH_RPIR"/>
    <property type="match status" value="1"/>
</dbReference>
<evidence type="ECO:0000256" key="1">
    <source>
        <dbReference type="ARBA" id="ARBA00023015"/>
    </source>
</evidence>
<dbReference type="Pfam" id="PF01380">
    <property type="entry name" value="SIS"/>
    <property type="match status" value="1"/>
</dbReference>
<keyword evidence="3" id="KW-0804">Transcription</keyword>
<dbReference type="SUPFAM" id="SSF53697">
    <property type="entry name" value="SIS domain"/>
    <property type="match status" value="1"/>
</dbReference>
<gene>
    <name evidence="6" type="ORF">BCR24_03500</name>
</gene>
<dbReference type="Gene3D" id="3.40.50.10490">
    <property type="entry name" value="Glucose-6-phosphate isomerase like protein, domain 1"/>
    <property type="match status" value="1"/>
</dbReference>
<evidence type="ECO:0000259" key="5">
    <source>
        <dbReference type="PROSITE" id="PS51464"/>
    </source>
</evidence>
<dbReference type="InterPro" id="IPR047640">
    <property type="entry name" value="RpiR-like"/>
</dbReference>
<dbReference type="Proteomes" id="UP000094469">
    <property type="component" value="Unassembled WGS sequence"/>
</dbReference>
<evidence type="ECO:0008006" key="8">
    <source>
        <dbReference type="Google" id="ProtNLM"/>
    </source>
</evidence>
<dbReference type="OrthoDB" id="3684496at2"/>
<dbReference type="GO" id="GO:0003677">
    <property type="term" value="F:DNA binding"/>
    <property type="evidence" value="ECO:0007669"/>
    <property type="project" value="UniProtKB-KW"/>
</dbReference>
<dbReference type="InterPro" id="IPR035472">
    <property type="entry name" value="RpiR-like_SIS"/>
</dbReference>
<dbReference type="GO" id="GO:0003700">
    <property type="term" value="F:DNA-binding transcription factor activity"/>
    <property type="evidence" value="ECO:0007669"/>
    <property type="project" value="InterPro"/>
</dbReference>
<feature type="domain" description="HTH rpiR-type" evidence="4">
    <location>
        <begin position="2"/>
        <end position="77"/>
    </location>
</feature>
<dbReference type="InterPro" id="IPR001347">
    <property type="entry name" value="SIS_dom"/>
</dbReference>